<gene>
    <name evidence="2" type="ORF">PAC_15556</name>
</gene>
<dbReference type="Gene3D" id="1.25.40.10">
    <property type="entry name" value="Tetratricopeptide repeat domain"/>
    <property type="match status" value="1"/>
</dbReference>
<dbReference type="PANTHER" id="PTHR38788:SF3">
    <property type="entry name" value="CLR5 DOMAIN-CONTAINING PROTEIN"/>
    <property type="match status" value="1"/>
</dbReference>
<feature type="domain" description="Clr5" evidence="1">
    <location>
        <begin position="36"/>
        <end position="88"/>
    </location>
</feature>
<dbReference type="InterPro" id="IPR025676">
    <property type="entry name" value="Clr5_dom"/>
</dbReference>
<accession>A0A1L7XL53</accession>
<dbReference type="OrthoDB" id="5308957at2759"/>
<dbReference type="Proteomes" id="UP000184330">
    <property type="component" value="Unassembled WGS sequence"/>
</dbReference>
<dbReference type="SUPFAM" id="SSF48452">
    <property type="entry name" value="TPR-like"/>
    <property type="match status" value="1"/>
</dbReference>
<proteinExistence type="predicted"/>
<sequence length="585" mass="67012">MAFNTPFAPAYSLTPSLQVVEPNIMAPNTNRVAPSPEHWERHRPVIKRLFLDENKKLKEVAQIMATQYGHFATPRMYRDRTKKWKIEKKHKESDMFAILRKHTERAAVGKRTAFRVQGQTVTMDQVTQYLRRKRKMIDQEAYDAPTPSDISYRTPSPMPIDISTKNHDQPVGGKPLLNFWETTQKQGSLFPASAYNFESTEIDDQKLADTSCFVEDEKIIEMTLKTMYSLLSNNQDIHHSPSAPHTLLIPERLFLTVKTYVEGSFDKGTWITGEDGYCTSIALRGSHSQRLLGNFENYCNTAVQFLARGLHVNFRRTLSNGFKLVKDIIQSEHPLALDYFLDNILFFRRNRRSEIAEILRKYFCDVAESVCTQSGPWAHIGRLIAALEEDTLEQAVIQAWKCKIDGFERSLGQFHQSSLEISLDFIRCVHESVNVVEEEKLLQGLLAQWEAGSCVSKKQTLSIRINLGWSLMDQGRCAEAEELGLAALTVAEEQYWYEEKIRALQLISESQYRREKRTSAANNLQQAVDLSVDKWGVTDPGAIDLMLRLEGWLRGWGREVEGDELKAKVEEAIGRDEIDQELDGR</sequence>
<dbReference type="EMBL" id="FJOG01000032">
    <property type="protein sequence ID" value="CZR65656.1"/>
    <property type="molecule type" value="Genomic_DNA"/>
</dbReference>
<organism evidence="2 3">
    <name type="scientific">Phialocephala subalpina</name>
    <dbReference type="NCBI Taxonomy" id="576137"/>
    <lineage>
        <taxon>Eukaryota</taxon>
        <taxon>Fungi</taxon>
        <taxon>Dikarya</taxon>
        <taxon>Ascomycota</taxon>
        <taxon>Pezizomycotina</taxon>
        <taxon>Leotiomycetes</taxon>
        <taxon>Helotiales</taxon>
        <taxon>Mollisiaceae</taxon>
        <taxon>Phialocephala</taxon>
        <taxon>Phialocephala fortinii species complex</taxon>
    </lineage>
</organism>
<reference evidence="2 3" key="1">
    <citation type="submission" date="2016-03" db="EMBL/GenBank/DDBJ databases">
        <authorList>
            <person name="Ploux O."/>
        </authorList>
    </citation>
    <scope>NUCLEOTIDE SEQUENCE [LARGE SCALE GENOMIC DNA]</scope>
    <source>
        <strain evidence="2 3">UAMH 11012</strain>
    </source>
</reference>
<dbReference type="Pfam" id="PF14420">
    <property type="entry name" value="Clr5"/>
    <property type="match status" value="1"/>
</dbReference>
<dbReference type="AlphaFoldDB" id="A0A1L7XL53"/>
<dbReference type="InterPro" id="IPR011990">
    <property type="entry name" value="TPR-like_helical_dom_sf"/>
</dbReference>
<keyword evidence="3" id="KW-1185">Reference proteome</keyword>
<name>A0A1L7XL53_9HELO</name>
<dbReference type="PANTHER" id="PTHR38788">
    <property type="entry name" value="CLR5 DOMAIN-CONTAINING PROTEIN"/>
    <property type="match status" value="1"/>
</dbReference>
<protein>
    <recommendedName>
        <fullName evidence="1">Clr5 domain-containing protein</fullName>
    </recommendedName>
</protein>
<evidence type="ECO:0000313" key="3">
    <source>
        <dbReference type="Proteomes" id="UP000184330"/>
    </source>
</evidence>
<evidence type="ECO:0000313" key="2">
    <source>
        <dbReference type="EMBL" id="CZR65656.1"/>
    </source>
</evidence>
<evidence type="ECO:0000259" key="1">
    <source>
        <dbReference type="Pfam" id="PF14420"/>
    </source>
</evidence>